<evidence type="ECO:0000256" key="1">
    <source>
        <dbReference type="SAM" id="Phobius"/>
    </source>
</evidence>
<organism evidence="3 4">
    <name type="scientific">Cyclotella atomus</name>
    <dbReference type="NCBI Taxonomy" id="382360"/>
    <lineage>
        <taxon>Eukaryota</taxon>
        <taxon>Sar</taxon>
        <taxon>Stramenopiles</taxon>
        <taxon>Ochrophyta</taxon>
        <taxon>Bacillariophyta</taxon>
        <taxon>Coscinodiscophyceae</taxon>
        <taxon>Thalassiosirophycidae</taxon>
        <taxon>Stephanodiscales</taxon>
        <taxon>Stephanodiscaceae</taxon>
        <taxon>Cyclotella</taxon>
    </lineage>
</organism>
<protein>
    <submittedName>
        <fullName evidence="3">Uncharacterized protein</fullName>
    </submittedName>
</protein>
<comment type="caution">
    <text evidence="3">The sequence shown here is derived from an EMBL/GenBank/DDBJ whole genome shotgun (WGS) entry which is preliminary data.</text>
</comment>
<sequence>MGARKRYDLVLCLLFALTSFAGVFGASATDVSARNHKYDTATSRDVRVSKRLHFGLRNLPVKASVPSYADFNQLQVRRITDAIYNCRAGQSAPSLLSKILFVFNQTLNIGTGALVGSGFLGSWIASVIICKLQKLAMTLDSNTSDATLFKSKWSLTIASCGVYFVMKCQGIIATIFSGNTIDLLSAASDLGVLLSFWMYSSIVDPKVGGLVGCSYVTLELMSSLIGSRAIVNMLGKLRMFRLAPLDENGNMVNSLDKHTASNLPVREAISHATSSVPLIATIPQYFLTLYLISCTLLQFVPKNDVKWFRGITSWLQVGYPSKETVNIHPWDLSLQLFALHISIMATKGTIASVLL</sequence>
<evidence type="ECO:0000313" key="4">
    <source>
        <dbReference type="Proteomes" id="UP001530400"/>
    </source>
</evidence>
<keyword evidence="1" id="KW-0472">Membrane</keyword>
<dbReference type="Proteomes" id="UP001530400">
    <property type="component" value="Unassembled WGS sequence"/>
</dbReference>
<gene>
    <name evidence="3" type="ORF">ACHAWO_008858</name>
</gene>
<evidence type="ECO:0000313" key="3">
    <source>
        <dbReference type="EMBL" id="KAL3803608.1"/>
    </source>
</evidence>
<evidence type="ECO:0000256" key="2">
    <source>
        <dbReference type="SAM" id="SignalP"/>
    </source>
</evidence>
<keyword evidence="2" id="KW-0732">Signal</keyword>
<feature type="transmembrane region" description="Helical" evidence="1">
    <location>
        <begin position="109"/>
        <end position="132"/>
    </location>
</feature>
<reference evidence="3 4" key="1">
    <citation type="submission" date="2024-10" db="EMBL/GenBank/DDBJ databases">
        <title>Updated reference genomes for cyclostephanoid diatoms.</title>
        <authorList>
            <person name="Roberts W.R."/>
            <person name="Alverson A.J."/>
        </authorList>
    </citation>
    <scope>NUCLEOTIDE SEQUENCE [LARGE SCALE GENOMIC DNA]</scope>
    <source>
        <strain evidence="3 4">AJA010-31</strain>
    </source>
</reference>
<dbReference type="AlphaFoldDB" id="A0ABD3QTW8"/>
<name>A0ABD3QTW8_9STRA</name>
<accession>A0ABD3QTW8</accession>
<keyword evidence="4" id="KW-1185">Reference proteome</keyword>
<feature type="chain" id="PRO_5044873732" evidence="2">
    <location>
        <begin position="26"/>
        <end position="355"/>
    </location>
</feature>
<keyword evidence="1" id="KW-0812">Transmembrane</keyword>
<dbReference type="EMBL" id="JALLPJ020000066">
    <property type="protein sequence ID" value="KAL3803608.1"/>
    <property type="molecule type" value="Genomic_DNA"/>
</dbReference>
<proteinExistence type="predicted"/>
<feature type="transmembrane region" description="Helical" evidence="1">
    <location>
        <begin position="282"/>
        <end position="300"/>
    </location>
</feature>
<feature type="transmembrane region" description="Helical" evidence="1">
    <location>
        <begin position="153"/>
        <end position="177"/>
    </location>
</feature>
<keyword evidence="1" id="KW-1133">Transmembrane helix</keyword>
<feature type="signal peptide" evidence="2">
    <location>
        <begin position="1"/>
        <end position="25"/>
    </location>
</feature>